<dbReference type="InterPro" id="IPR027994">
    <property type="entry name" value="WxL_dom"/>
</dbReference>
<sequence>MKKINLALLTLVALTGVSSTAVVFADDATSTGTLKITDGDVTLNSIDSLDFGSYQYNDSDLSVLLKESTNTTGKEAVHVTDTRANPTGWTVSGSTQDTGANLTINGVTLTSLSGAVFTKAADAESFGQQSLDIDKDTTNIALTKAQAKATAGKSITLNVDWTISKTVTKASDFN</sequence>
<feature type="chain" id="PRO_5007875938" evidence="1">
    <location>
        <begin position="26"/>
        <end position="174"/>
    </location>
</feature>
<feature type="signal peptide" evidence="1">
    <location>
        <begin position="1"/>
        <end position="25"/>
    </location>
</feature>
<keyword evidence="1" id="KW-0732">Signal</keyword>
<evidence type="ECO:0000256" key="1">
    <source>
        <dbReference type="SAM" id="SignalP"/>
    </source>
</evidence>
<evidence type="ECO:0000313" key="3">
    <source>
        <dbReference type="EMBL" id="KZK06518.1"/>
    </source>
</evidence>
<comment type="caution">
    <text evidence="3">The sequence shown here is derived from an EMBL/GenBank/DDBJ whole genome shotgun (WGS) entry which is preliminary data.</text>
</comment>
<proteinExistence type="predicted"/>
<organism evidence="3 4">
    <name type="scientific">Lactococcus lactis subsp. cremoris</name>
    <name type="common">Streptococcus cremoris</name>
    <dbReference type="NCBI Taxonomy" id="1359"/>
    <lineage>
        <taxon>Bacteria</taxon>
        <taxon>Bacillati</taxon>
        <taxon>Bacillota</taxon>
        <taxon>Bacilli</taxon>
        <taxon>Lactobacillales</taxon>
        <taxon>Streptococcaceae</taxon>
        <taxon>Lactococcus</taxon>
    </lineage>
</organism>
<name>A0A166JQT5_LACLC</name>
<dbReference type="RefSeq" id="WP_063281772.1">
    <property type="nucleotide sequence ID" value="NZ_LIYF01000020.1"/>
</dbReference>
<gene>
    <name evidence="3" type="ORF">AB996_1294</name>
</gene>
<dbReference type="Proteomes" id="UP000076519">
    <property type="component" value="Unassembled WGS sequence"/>
</dbReference>
<dbReference type="EMBL" id="LIYF01000020">
    <property type="protein sequence ID" value="KZK06518.1"/>
    <property type="molecule type" value="Genomic_DNA"/>
</dbReference>
<dbReference type="AlphaFoldDB" id="A0A166JQT5"/>
<protein>
    <submittedName>
        <fullName evidence="3">Putative cell surface protein</fullName>
    </submittedName>
</protein>
<reference evidence="3 4" key="1">
    <citation type="submission" date="2015-08" db="EMBL/GenBank/DDBJ databases">
        <title>Draft Genome Sequences of 11 Lactococcus lactis subspecies cremoris strains.</title>
        <authorList>
            <person name="Wels M."/>
            <person name="Backus L."/>
            <person name="Boekhorst J."/>
            <person name="Dijkstra A."/>
            <person name="Beerthuizen M."/>
            <person name="Siezen R."/>
            <person name="Bachmann H."/>
            <person name="Van Hijum S."/>
        </authorList>
    </citation>
    <scope>NUCLEOTIDE SEQUENCE [LARGE SCALE GENOMIC DNA]</scope>
    <source>
        <strain evidence="3 4">KW10</strain>
    </source>
</reference>
<feature type="domain" description="WxL" evidence="2">
    <location>
        <begin position="33"/>
        <end position="158"/>
    </location>
</feature>
<accession>A0A166JQT5</accession>
<evidence type="ECO:0000259" key="2">
    <source>
        <dbReference type="Pfam" id="PF13731"/>
    </source>
</evidence>
<dbReference type="PATRIC" id="fig|1359.32.peg.1462"/>
<dbReference type="Pfam" id="PF13731">
    <property type="entry name" value="WxL"/>
    <property type="match status" value="1"/>
</dbReference>
<evidence type="ECO:0000313" key="4">
    <source>
        <dbReference type="Proteomes" id="UP000076519"/>
    </source>
</evidence>